<evidence type="ECO:0000313" key="9">
    <source>
        <dbReference type="EMBL" id="TVY04261.1"/>
    </source>
</evidence>
<proteinExistence type="inferred from homology"/>
<evidence type="ECO:0000259" key="8">
    <source>
        <dbReference type="PROSITE" id="PS50928"/>
    </source>
</evidence>
<comment type="subcellular location">
    <subcellularLocation>
        <location evidence="1 7">Cell membrane</location>
        <topology evidence="1 7">Multi-pass membrane protein</topology>
    </subcellularLocation>
</comment>
<evidence type="ECO:0000256" key="7">
    <source>
        <dbReference type="RuleBase" id="RU363032"/>
    </source>
</evidence>
<feature type="transmembrane region" description="Helical" evidence="7">
    <location>
        <begin position="79"/>
        <end position="98"/>
    </location>
</feature>
<evidence type="ECO:0000256" key="3">
    <source>
        <dbReference type="ARBA" id="ARBA00022475"/>
    </source>
</evidence>
<dbReference type="Gene3D" id="1.10.3720.10">
    <property type="entry name" value="MetI-like"/>
    <property type="match status" value="1"/>
</dbReference>
<dbReference type="SUPFAM" id="SSF161098">
    <property type="entry name" value="MetI-like"/>
    <property type="match status" value="1"/>
</dbReference>
<evidence type="ECO:0000256" key="4">
    <source>
        <dbReference type="ARBA" id="ARBA00022692"/>
    </source>
</evidence>
<dbReference type="Proteomes" id="UP000316330">
    <property type="component" value="Unassembled WGS sequence"/>
</dbReference>
<keyword evidence="10" id="KW-1185">Reference proteome</keyword>
<protein>
    <submittedName>
        <fullName evidence="9">Sugar ABC transporter permease</fullName>
    </submittedName>
</protein>
<dbReference type="RefSeq" id="WP_144697599.1">
    <property type="nucleotide sequence ID" value="NZ_VNJJ01000001.1"/>
</dbReference>
<sequence length="295" mass="33103">MKRIGKKTIDRKDFVLFTLPAMLCVLFAFFIPFFMSMRYSFTEWNGIQKRPSFIGLENFINIFTNDTAFIESALFTLKYSILFIVLVNVIAIILAIILDQKLRTSTLLRTVFFIPYIISLIVVGFIWKFLLSQGFNSLSAITGLSVFDLSWLGEPRLAFISIVVVSIWQSIGFYIVIYIAGLQSIPSELLEASTIDGAGPFQKFFHITLPLLAPAVTISVFMALTNSLKVFDIILSLTAGGPGGSTYSITLDIYRDTFQNNMYGYGTAKALILFIAVLLITFIQLKYSKSKEVEA</sequence>
<dbReference type="InterPro" id="IPR000515">
    <property type="entry name" value="MetI-like"/>
</dbReference>
<evidence type="ECO:0000256" key="2">
    <source>
        <dbReference type="ARBA" id="ARBA00022448"/>
    </source>
</evidence>
<comment type="caution">
    <text evidence="9">The sequence shown here is derived from an EMBL/GenBank/DDBJ whole genome shotgun (WGS) entry which is preliminary data.</text>
</comment>
<keyword evidence="6 7" id="KW-0472">Membrane</keyword>
<feature type="transmembrane region" description="Helical" evidence="7">
    <location>
        <begin position="204"/>
        <end position="224"/>
    </location>
</feature>
<dbReference type="AlphaFoldDB" id="A0A559JWJ5"/>
<keyword evidence="3" id="KW-1003">Cell membrane</keyword>
<dbReference type="EMBL" id="VNJJ01000001">
    <property type="protein sequence ID" value="TVY04261.1"/>
    <property type="molecule type" value="Genomic_DNA"/>
</dbReference>
<evidence type="ECO:0000256" key="6">
    <source>
        <dbReference type="ARBA" id="ARBA00023136"/>
    </source>
</evidence>
<feature type="domain" description="ABC transmembrane type-1" evidence="8">
    <location>
        <begin position="73"/>
        <end position="284"/>
    </location>
</feature>
<organism evidence="9 10">
    <name type="scientific">Cohnella terricola</name>
    <dbReference type="NCBI Taxonomy" id="1289167"/>
    <lineage>
        <taxon>Bacteria</taxon>
        <taxon>Bacillati</taxon>
        <taxon>Bacillota</taxon>
        <taxon>Bacilli</taxon>
        <taxon>Bacillales</taxon>
        <taxon>Paenibacillaceae</taxon>
        <taxon>Cohnella</taxon>
    </lineage>
</organism>
<keyword evidence="2 7" id="KW-0813">Transport</keyword>
<evidence type="ECO:0000256" key="1">
    <source>
        <dbReference type="ARBA" id="ARBA00004651"/>
    </source>
</evidence>
<name>A0A559JWJ5_9BACL</name>
<dbReference type="PROSITE" id="PS50928">
    <property type="entry name" value="ABC_TM1"/>
    <property type="match status" value="1"/>
</dbReference>
<gene>
    <name evidence="9" type="ORF">FPZ45_01305</name>
</gene>
<dbReference type="Pfam" id="PF00528">
    <property type="entry name" value="BPD_transp_1"/>
    <property type="match status" value="1"/>
</dbReference>
<dbReference type="CDD" id="cd06261">
    <property type="entry name" value="TM_PBP2"/>
    <property type="match status" value="1"/>
</dbReference>
<evidence type="ECO:0000313" key="10">
    <source>
        <dbReference type="Proteomes" id="UP000316330"/>
    </source>
</evidence>
<feature type="transmembrane region" description="Helical" evidence="7">
    <location>
        <begin position="231"/>
        <end position="250"/>
    </location>
</feature>
<feature type="transmembrane region" description="Helical" evidence="7">
    <location>
        <begin position="159"/>
        <end position="184"/>
    </location>
</feature>
<keyword evidence="5 7" id="KW-1133">Transmembrane helix</keyword>
<dbReference type="GO" id="GO:0005886">
    <property type="term" value="C:plasma membrane"/>
    <property type="evidence" value="ECO:0007669"/>
    <property type="project" value="UniProtKB-SubCell"/>
</dbReference>
<keyword evidence="4 7" id="KW-0812">Transmembrane</keyword>
<dbReference type="InterPro" id="IPR035906">
    <property type="entry name" value="MetI-like_sf"/>
</dbReference>
<dbReference type="InterPro" id="IPR051393">
    <property type="entry name" value="ABC_transporter_permease"/>
</dbReference>
<dbReference type="GO" id="GO:0055085">
    <property type="term" value="P:transmembrane transport"/>
    <property type="evidence" value="ECO:0007669"/>
    <property type="project" value="InterPro"/>
</dbReference>
<dbReference type="PANTHER" id="PTHR30193:SF37">
    <property type="entry name" value="INNER MEMBRANE ABC TRANSPORTER PERMEASE PROTEIN YCJO"/>
    <property type="match status" value="1"/>
</dbReference>
<reference evidence="9 10" key="1">
    <citation type="submission" date="2019-07" db="EMBL/GenBank/DDBJ databases">
        <authorList>
            <person name="Kim J."/>
        </authorList>
    </citation>
    <scope>NUCLEOTIDE SEQUENCE [LARGE SCALE GENOMIC DNA]</scope>
    <source>
        <strain evidence="9 10">G13</strain>
    </source>
</reference>
<evidence type="ECO:0000256" key="5">
    <source>
        <dbReference type="ARBA" id="ARBA00022989"/>
    </source>
</evidence>
<dbReference type="OrthoDB" id="9786413at2"/>
<feature type="transmembrane region" description="Helical" evidence="7">
    <location>
        <begin position="262"/>
        <end position="283"/>
    </location>
</feature>
<feature type="transmembrane region" description="Helical" evidence="7">
    <location>
        <begin position="110"/>
        <end position="129"/>
    </location>
</feature>
<comment type="similarity">
    <text evidence="7">Belongs to the binding-protein-dependent transport system permease family.</text>
</comment>
<feature type="transmembrane region" description="Helical" evidence="7">
    <location>
        <begin position="14"/>
        <end position="35"/>
    </location>
</feature>
<dbReference type="PANTHER" id="PTHR30193">
    <property type="entry name" value="ABC TRANSPORTER PERMEASE PROTEIN"/>
    <property type="match status" value="1"/>
</dbReference>
<accession>A0A559JWJ5</accession>